<dbReference type="SUPFAM" id="SSF82185">
    <property type="entry name" value="Histone H3 K4-specific methyltransferase SET7/9 N-terminal domain"/>
    <property type="match status" value="2"/>
</dbReference>
<name>A0ABN1MV57_9BACT</name>
<dbReference type="Gene3D" id="3.90.930.1">
    <property type="match status" value="1"/>
</dbReference>
<dbReference type="InterPro" id="IPR011652">
    <property type="entry name" value="MORN_2"/>
</dbReference>
<reference evidence="1 2" key="1">
    <citation type="journal article" date="2019" name="Int. J. Syst. Evol. Microbiol.">
        <title>The Global Catalogue of Microorganisms (GCM) 10K type strain sequencing project: providing services to taxonomists for standard genome sequencing and annotation.</title>
        <authorList>
            <consortium name="The Broad Institute Genomics Platform"/>
            <consortium name="The Broad Institute Genome Sequencing Center for Infectious Disease"/>
            <person name="Wu L."/>
            <person name="Ma J."/>
        </authorList>
    </citation>
    <scope>NUCLEOTIDE SEQUENCE [LARGE SCALE GENOMIC DNA]</scope>
    <source>
        <strain evidence="1 2">JCM 16112</strain>
    </source>
</reference>
<keyword evidence="2" id="KW-1185">Reference proteome</keyword>
<dbReference type="EMBL" id="BAAAFI010000001">
    <property type="protein sequence ID" value="GAA0877187.1"/>
    <property type="molecule type" value="Genomic_DNA"/>
</dbReference>
<dbReference type="Pfam" id="PF07661">
    <property type="entry name" value="MORN_2"/>
    <property type="match status" value="1"/>
</dbReference>
<proteinExistence type="predicted"/>
<dbReference type="Proteomes" id="UP001500469">
    <property type="component" value="Unassembled WGS sequence"/>
</dbReference>
<comment type="caution">
    <text evidence="1">The sequence shown here is derived from an EMBL/GenBank/DDBJ whole genome shotgun (WGS) entry which is preliminary data.</text>
</comment>
<evidence type="ECO:0000313" key="1">
    <source>
        <dbReference type="EMBL" id="GAA0877187.1"/>
    </source>
</evidence>
<organism evidence="1 2">
    <name type="scientific">Algoriphagus jejuensis</name>
    <dbReference type="NCBI Taxonomy" id="419934"/>
    <lineage>
        <taxon>Bacteria</taxon>
        <taxon>Pseudomonadati</taxon>
        <taxon>Bacteroidota</taxon>
        <taxon>Cytophagia</taxon>
        <taxon>Cytophagales</taxon>
        <taxon>Cyclobacteriaceae</taxon>
        <taxon>Algoriphagus</taxon>
    </lineage>
</organism>
<protein>
    <recommendedName>
        <fullName evidence="3">MORN repeat protein</fullName>
    </recommendedName>
</protein>
<gene>
    <name evidence="1" type="ORF">GCM10009119_01550</name>
</gene>
<evidence type="ECO:0008006" key="3">
    <source>
        <dbReference type="Google" id="ProtNLM"/>
    </source>
</evidence>
<sequence length="228" mass="25847">MNFISTNTISFLPEGIRERQAESTKLLILWAFLVLLGSCSEKTADPPIPEVYVPKADLVLHPNEGKWYYENEPFNGYAITYHDNGGMEEKIGYYQGKKEGPAQQWFENGVMGSEMSYSANKIQGSKRTWWPNGVMSSEAYFDYGVVTGVQKSWYATGQIARLTTVKDGKPEGIQQAWLQNGKIYANFEVKNDRIYGMKRSNLCYSLSDEKITNESVENLDDSLDTDIL</sequence>
<evidence type="ECO:0000313" key="2">
    <source>
        <dbReference type="Proteomes" id="UP001500469"/>
    </source>
</evidence>
<accession>A0ABN1MV57</accession>